<dbReference type="PANTHER" id="PTHR43390:SF1">
    <property type="entry name" value="CHLOROPLAST PROCESSING PEPTIDASE"/>
    <property type="match status" value="1"/>
</dbReference>
<comment type="caution">
    <text evidence="7">The sequence shown here is derived from an EMBL/GenBank/DDBJ whole genome shotgun (WGS) entry which is preliminary data.</text>
</comment>
<dbReference type="InterPro" id="IPR019533">
    <property type="entry name" value="Peptidase_S26"/>
</dbReference>
<dbReference type="PRINTS" id="PR00727">
    <property type="entry name" value="LEADERPTASE"/>
</dbReference>
<dbReference type="InterPro" id="IPR036286">
    <property type="entry name" value="LexA/Signal_pep-like_sf"/>
</dbReference>
<accession>A0AAD1YHU5</accession>
<dbReference type="NCBIfam" id="TIGR02227">
    <property type="entry name" value="sigpep_I_bact"/>
    <property type="match status" value="1"/>
</dbReference>
<keyword evidence="5 6" id="KW-0378">Hydrolase</keyword>
<evidence type="ECO:0000256" key="1">
    <source>
        <dbReference type="ARBA" id="ARBA00000677"/>
    </source>
</evidence>
<keyword evidence="6" id="KW-1133">Transmembrane helix</keyword>
<comment type="catalytic activity">
    <reaction evidence="1 6">
        <text>Cleavage of hydrophobic, N-terminal signal or leader sequences from secreted and periplasmic proteins.</text>
        <dbReference type="EC" id="3.4.21.89"/>
    </reaction>
</comment>
<proteinExistence type="inferred from homology"/>
<dbReference type="EMBL" id="CAMTCP010000242">
    <property type="protein sequence ID" value="CAI3629385.1"/>
    <property type="molecule type" value="Genomic_DNA"/>
</dbReference>
<comment type="similarity">
    <text evidence="3 6">Belongs to the peptidase S26 family.</text>
</comment>
<dbReference type="GO" id="GO:0006465">
    <property type="term" value="P:signal peptide processing"/>
    <property type="evidence" value="ECO:0007669"/>
    <property type="project" value="InterPro"/>
</dbReference>
<dbReference type="Gene3D" id="2.10.109.10">
    <property type="entry name" value="Umud Fragment, subunit A"/>
    <property type="match status" value="1"/>
</dbReference>
<evidence type="ECO:0000256" key="5">
    <source>
        <dbReference type="ARBA" id="ARBA00022801"/>
    </source>
</evidence>
<evidence type="ECO:0000256" key="6">
    <source>
        <dbReference type="RuleBase" id="RU362042"/>
    </source>
</evidence>
<dbReference type="RefSeq" id="WP_210885478.1">
    <property type="nucleotide sequence ID" value="NZ_CAKJVF010000224.1"/>
</dbReference>
<dbReference type="EC" id="3.4.21.89" evidence="4 6"/>
<gene>
    <name evidence="7" type="ORF">CNEO2_440019</name>
</gene>
<protein>
    <recommendedName>
        <fullName evidence="4 6">Signal peptidase I</fullName>
        <ecNumber evidence="4 6">3.4.21.89</ecNumber>
    </recommendedName>
</protein>
<dbReference type="SUPFAM" id="SSF51306">
    <property type="entry name" value="LexA/Signal peptidase"/>
    <property type="match status" value="1"/>
</dbReference>
<keyword evidence="6" id="KW-0812">Transmembrane</keyword>
<feature type="transmembrane region" description="Helical" evidence="6">
    <location>
        <begin position="12"/>
        <end position="38"/>
    </location>
</feature>
<dbReference type="GO" id="GO:0004252">
    <property type="term" value="F:serine-type endopeptidase activity"/>
    <property type="evidence" value="ECO:0007669"/>
    <property type="project" value="InterPro"/>
</dbReference>
<comment type="subcellular location">
    <subcellularLocation>
        <location evidence="2">Cell membrane</location>
        <topology evidence="2">Single-pass type II membrane protein</topology>
    </subcellularLocation>
    <subcellularLocation>
        <location evidence="6">Membrane</location>
        <topology evidence="6">Single-pass type II membrane protein</topology>
    </subcellularLocation>
</comment>
<dbReference type="InterPro" id="IPR019757">
    <property type="entry name" value="Pept_S26A_signal_pept_1_Lys-AS"/>
</dbReference>
<keyword evidence="6" id="KW-0645">Protease</keyword>
<dbReference type="GO" id="GO:0005886">
    <property type="term" value="C:plasma membrane"/>
    <property type="evidence" value="ECO:0007669"/>
    <property type="project" value="UniProtKB-SubCell"/>
</dbReference>
<dbReference type="Proteomes" id="UP001189143">
    <property type="component" value="Unassembled WGS sequence"/>
</dbReference>
<evidence type="ECO:0000256" key="4">
    <source>
        <dbReference type="ARBA" id="ARBA00013208"/>
    </source>
</evidence>
<organism evidence="7 8">
    <name type="scientific">Clostridium neonatale</name>
    <dbReference type="NCBI Taxonomy" id="137838"/>
    <lineage>
        <taxon>Bacteria</taxon>
        <taxon>Bacillati</taxon>
        <taxon>Bacillota</taxon>
        <taxon>Clostridia</taxon>
        <taxon>Eubacteriales</taxon>
        <taxon>Clostridiaceae</taxon>
        <taxon>Clostridium</taxon>
    </lineage>
</organism>
<dbReference type="GO" id="GO:0009003">
    <property type="term" value="F:signal peptidase activity"/>
    <property type="evidence" value="ECO:0007669"/>
    <property type="project" value="UniProtKB-EC"/>
</dbReference>
<dbReference type="PROSITE" id="PS00760">
    <property type="entry name" value="SPASE_I_2"/>
    <property type="match status" value="1"/>
</dbReference>
<evidence type="ECO:0000313" key="7">
    <source>
        <dbReference type="EMBL" id="CAI3629385.1"/>
    </source>
</evidence>
<reference evidence="7" key="1">
    <citation type="submission" date="2022-10" db="EMBL/GenBank/DDBJ databases">
        <authorList>
            <person name="Aires J."/>
            <person name="Mesa V."/>
        </authorList>
    </citation>
    <scope>NUCLEOTIDE SEQUENCE</scope>
    <source>
        <strain evidence="7">Clostridium neonatale JD116</strain>
    </source>
</reference>
<dbReference type="InterPro" id="IPR000223">
    <property type="entry name" value="Pept_S26A_signal_pept_1"/>
</dbReference>
<sequence length="174" mass="20160">MSFIKRFIKRYRIELIIGIILALVLSKIITSTVFYVALVPSESMKNTLLIGDRVLVSKNISELEVGKIYIFYHNDTLLIKRLIAVPGDHVKIDGDDVYINNKKLDEPYVSSSMDDDKKIKLDIIVPEDKYFFLGDNRNNSLDARYWDEPFIDKDDIDGRAVRIIMPIYRKSVLN</sequence>
<evidence type="ECO:0000256" key="3">
    <source>
        <dbReference type="ARBA" id="ARBA00009370"/>
    </source>
</evidence>
<dbReference type="CDD" id="cd06530">
    <property type="entry name" value="S26_SPase_I"/>
    <property type="match status" value="1"/>
</dbReference>
<dbReference type="PANTHER" id="PTHR43390">
    <property type="entry name" value="SIGNAL PEPTIDASE I"/>
    <property type="match status" value="1"/>
</dbReference>
<evidence type="ECO:0000256" key="2">
    <source>
        <dbReference type="ARBA" id="ARBA00004401"/>
    </source>
</evidence>
<name>A0AAD1YHU5_9CLOT</name>
<evidence type="ECO:0000313" key="8">
    <source>
        <dbReference type="Proteomes" id="UP001189143"/>
    </source>
</evidence>
<dbReference type="Pfam" id="PF10502">
    <property type="entry name" value="Peptidase_S26"/>
    <property type="match status" value="1"/>
</dbReference>
<dbReference type="AlphaFoldDB" id="A0AAD1YHU5"/>
<keyword evidence="6" id="KW-0472">Membrane</keyword>